<dbReference type="EMBL" id="JAAIIH010000001">
    <property type="protein sequence ID" value="NMM99735.1"/>
    <property type="molecule type" value="Genomic_DNA"/>
</dbReference>
<protein>
    <submittedName>
        <fullName evidence="1">Uncharacterized protein</fullName>
    </submittedName>
</protein>
<evidence type="ECO:0000313" key="1">
    <source>
        <dbReference type="EMBL" id="NMM99735.1"/>
    </source>
</evidence>
<accession>A0A7Y0HWY9</accession>
<proteinExistence type="predicted"/>
<comment type="caution">
    <text evidence="1">The sequence shown here is derived from an EMBL/GenBank/DDBJ whole genome shotgun (WGS) entry which is preliminary data.</text>
</comment>
<name>A0A7Y0HWY9_9BIFI</name>
<evidence type="ECO:0000313" key="2">
    <source>
        <dbReference type="Proteomes" id="UP000588277"/>
    </source>
</evidence>
<dbReference type="Proteomes" id="UP000588277">
    <property type="component" value="Unassembled WGS sequence"/>
</dbReference>
<keyword evidence="2" id="KW-1185">Reference proteome</keyword>
<reference evidence="1 2" key="1">
    <citation type="submission" date="2020-02" db="EMBL/GenBank/DDBJ databases">
        <title>Characterization of phylogenetic diversity of novel bifidobacterial species isolated in Czech ZOOs.</title>
        <authorList>
            <person name="Lugli G.A."/>
            <person name="Vera N.B."/>
            <person name="Ventura M."/>
        </authorList>
    </citation>
    <scope>NUCLEOTIDE SEQUENCE [LARGE SCALE GENOMIC DNA]</scope>
    <source>
        <strain evidence="1 2">DSM 109958</strain>
    </source>
</reference>
<gene>
    <name evidence="1" type="ORF">G1C96_0313</name>
</gene>
<sequence length="72" mass="8420">MDNDTLFKEFCEEGKSMSLGDLLSDYAHTFHAAFFVMGEDGPYVTDKELRDWLNWCVFYGKPRNEYPLANKD</sequence>
<dbReference type="AlphaFoldDB" id="A0A7Y0HWY9"/>
<organism evidence="1 2">
    <name type="scientific">Bifidobacterium moraviense</name>
    <dbReference type="NCBI Taxonomy" id="2675323"/>
    <lineage>
        <taxon>Bacteria</taxon>
        <taxon>Bacillati</taxon>
        <taxon>Actinomycetota</taxon>
        <taxon>Actinomycetes</taxon>
        <taxon>Bifidobacteriales</taxon>
        <taxon>Bifidobacteriaceae</taxon>
        <taxon>Bifidobacterium</taxon>
    </lineage>
</organism>
<dbReference type="RefSeq" id="WP_169274893.1">
    <property type="nucleotide sequence ID" value="NZ_JAAIIH010000001.1"/>
</dbReference>